<dbReference type="EMBL" id="JAFJMO010000004">
    <property type="protein sequence ID" value="KAJ8279647.1"/>
    <property type="molecule type" value="Genomic_DNA"/>
</dbReference>
<evidence type="ECO:0000313" key="1">
    <source>
        <dbReference type="EMBL" id="KAJ8279647.1"/>
    </source>
</evidence>
<dbReference type="Proteomes" id="UP001152803">
    <property type="component" value="Unassembled WGS sequence"/>
</dbReference>
<accession>A0A9Q1I2B9</accession>
<dbReference type="AlphaFoldDB" id="A0A9Q1I2B9"/>
<organism evidence="1 2">
    <name type="scientific">Conger conger</name>
    <name type="common">Conger eel</name>
    <name type="synonym">Muraena conger</name>
    <dbReference type="NCBI Taxonomy" id="82655"/>
    <lineage>
        <taxon>Eukaryota</taxon>
        <taxon>Metazoa</taxon>
        <taxon>Chordata</taxon>
        <taxon>Craniata</taxon>
        <taxon>Vertebrata</taxon>
        <taxon>Euteleostomi</taxon>
        <taxon>Actinopterygii</taxon>
        <taxon>Neopterygii</taxon>
        <taxon>Teleostei</taxon>
        <taxon>Anguilliformes</taxon>
        <taxon>Congridae</taxon>
        <taxon>Conger</taxon>
    </lineage>
</organism>
<name>A0A9Q1I2B9_CONCO</name>
<comment type="caution">
    <text evidence="1">The sequence shown here is derived from an EMBL/GenBank/DDBJ whole genome shotgun (WGS) entry which is preliminary data.</text>
</comment>
<evidence type="ECO:0000313" key="2">
    <source>
        <dbReference type="Proteomes" id="UP001152803"/>
    </source>
</evidence>
<reference evidence="1" key="1">
    <citation type="journal article" date="2023" name="Science">
        <title>Genome structures resolve the early diversification of teleost fishes.</title>
        <authorList>
            <person name="Parey E."/>
            <person name="Louis A."/>
            <person name="Montfort J."/>
            <person name="Bouchez O."/>
            <person name="Roques C."/>
            <person name="Iampietro C."/>
            <person name="Lluch J."/>
            <person name="Castinel A."/>
            <person name="Donnadieu C."/>
            <person name="Desvignes T."/>
            <person name="Floi Bucao C."/>
            <person name="Jouanno E."/>
            <person name="Wen M."/>
            <person name="Mejri S."/>
            <person name="Dirks R."/>
            <person name="Jansen H."/>
            <person name="Henkel C."/>
            <person name="Chen W.J."/>
            <person name="Zahm M."/>
            <person name="Cabau C."/>
            <person name="Klopp C."/>
            <person name="Thompson A.W."/>
            <person name="Robinson-Rechavi M."/>
            <person name="Braasch I."/>
            <person name="Lecointre G."/>
            <person name="Bobe J."/>
            <person name="Postlethwait J.H."/>
            <person name="Berthelot C."/>
            <person name="Roest Crollius H."/>
            <person name="Guiguen Y."/>
        </authorList>
    </citation>
    <scope>NUCLEOTIDE SEQUENCE</scope>
    <source>
        <strain evidence="1">Concon-B</strain>
    </source>
</reference>
<gene>
    <name evidence="1" type="ORF">COCON_G00067130</name>
</gene>
<keyword evidence="2" id="KW-1185">Reference proteome</keyword>
<protein>
    <submittedName>
        <fullName evidence="1">Uncharacterized protein</fullName>
    </submittedName>
</protein>
<proteinExistence type="predicted"/>
<sequence length="110" mass="12125">MIFDWYPPSPNPNGTNGCDIPKVVCSESCHRAIPQTPTRKVKKCCIHCSANGRSSYGIERFPKCQFVLLHLAPRDAATCLLFYICPLKGALGSWRSGVVPVVACLSYRLP</sequence>